<feature type="disulfide bond" evidence="11">
    <location>
        <begin position="224"/>
        <end position="231"/>
    </location>
</feature>
<evidence type="ECO:0000256" key="5">
    <source>
        <dbReference type="ARBA" id="ARBA00022525"/>
    </source>
</evidence>
<dbReference type="Pfam" id="PF01083">
    <property type="entry name" value="Cutinase"/>
    <property type="match status" value="1"/>
</dbReference>
<keyword evidence="5 12" id="KW-0964">Secreted</keyword>
<evidence type="ECO:0000256" key="6">
    <source>
        <dbReference type="ARBA" id="ARBA00022729"/>
    </source>
</evidence>
<dbReference type="PRINTS" id="PR00129">
    <property type="entry name" value="CUTINASE"/>
</dbReference>
<dbReference type="SMART" id="SM01110">
    <property type="entry name" value="Cutinase"/>
    <property type="match status" value="1"/>
</dbReference>
<evidence type="ECO:0000313" key="14">
    <source>
        <dbReference type="Proteomes" id="UP001140453"/>
    </source>
</evidence>
<proteinExistence type="inferred from homology"/>
<dbReference type="PROSITE" id="PS00155">
    <property type="entry name" value="CUTINASE_1"/>
    <property type="match status" value="1"/>
</dbReference>
<feature type="disulfide bond" evidence="11">
    <location>
        <begin position="89"/>
        <end position="165"/>
    </location>
</feature>
<evidence type="ECO:0000256" key="4">
    <source>
        <dbReference type="ARBA" id="ARBA00022487"/>
    </source>
</evidence>
<keyword evidence="8 11" id="KW-1015">Disulfide bond</keyword>
<comment type="caution">
    <text evidence="13">The sequence shown here is derived from an EMBL/GenBank/DDBJ whole genome shotgun (WGS) entry which is preliminary data.</text>
</comment>
<feature type="chain" id="PRO_5041020981" description="Cutinase" evidence="12">
    <location>
        <begin position="20"/>
        <end position="261"/>
    </location>
</feature>
<dbReference type="GO" id="GO:0005576">
    <property type="term" value="C:extracellular region"/>
    <property type="evidence" value="ECO:0007669"/>
    <property type="project" value="UniProtKB-SubCell"/>
</dbReference>
<feature type="active site" evidence="10">
    <location>
        <position position="228"/>
    </location>
</feature>
<evidence type="ECO:0000256" key="7">
    <source>
        <dbReference type="ARBA" id="ARBA00022801"/>
    </source>
</evidence>
<evidence type="ECO:0000256" key="8">
    <source>
        <dbReference type="ARBA" id="ARBA00023157"/>
    </source>
</evidence>
<dbReference type="InterPro" id="IPR011150">
    <property type="entry name" value="Cutinase_monf"/>
</dbReference>
<comment type="similarity">
    <text evidence="2 12">Belongs to the cutinase family.</text>
</comment>
<protein>
    <recommendedName>
        <fullName evidence="3 12">Cutinase</fullName>
        <ecNumber evidence="3 12">3.1.1.74</ecNumber>
    </recommendedName>
</protein>
<sequence>MKTSSSFLVPLVMGASALAYPQAVSPRNIEPRVSTDTILDLISEVFPSEIDLADSTDTTSEETLNTADGALAVAADYSTTANDLVDGECGDVTLIFARGTSEAGNVGSLVGPEFYSALQTALGSTSSIFQGVNDYSATIVEYLGGGSTTGAANMASLVTQAFSQCPGTQVVMSGYSQGAQVTHLTAADLPAATMQQVSAVVTFGDPDSTTPVANIDASKVLVICHDGDDICQFGTLVLPQHLTYAENATAAANWVVGKLTL</sequence>
<dbReference type="InterPro" id="IPR000675">
    <property type="entry name" value="Cutinase/axe"/>
</dbReference>
<feature type="active site" description="Nucleophile" evidence="10">
    <location>
        <position position="176"/>
    </location>
</feature>
<dbReference type="EMBL" id="JAPEVB010000005">
    <property type="protein sequence ID" value="KAJ4387622.1"/>
    <property type="molecule type" value="Genomic_DNA"/>
</dbReference>
<dbReference type="GO" id="GO:0050525">
    <property type="term" value="F:cutinase activity"/>
    <property type="evidence" value="ECO:0007669"/>
    <property type="project" value="UniProtKB-UniRule"/>
</dbReference>
<dbReference type="EC" id="3.1.1.74" evidence="3 12"/>
<evidence type="ECO:0000256" key="1">
    <source>
        <dbReference type="ARBA" id="ARBA00004613"/>
    </source>
</evidence>
<keyword evidence="4 12" id="KW-0719">Serine esterase</keyword>
<evidence type="ECO:0000256" key="12">
    <source>
        <dbReference type="RuleBase" id="RU361263"/>
    </source>
</evidence>
<evidence type="ECO:0000256" key="2">
    <source>
        <dbReference type="ARBA" id="ARBA00007534"/>
    </source>
</evidence>
<accession>A0A9W8YLK3</accession>
<dbReference type="PANTHER" id="PTHR48250">
    <property type="entry name" value="CUTINASE 2-RELATED"/>
    <property type="match status" value="1"/>
</dbReference>
<name>A0A9W8YLK3_9PEZI</name>
<dbReference type="SUPFAM" id="SSF53474">
    <property type="entry name" value="alpha/beta-Hydrolases"/>
    <property type="match status" value="1"/>
</dbReference>
<evidence type="ECO:0000256" key="10">
    <source>
        <dbReference type="PIRSR" id="PIRSR611150-1"/>
    </source>
</evidence>
<comment type="function">
    <text evidence="12">Catalyzes the hydrolysis of complex carboxylic polyesters found in the cell wall of plants. Degrades cutin, a macromolecule that forms the structure of the plant cuticle.</text>
</comment>
<organism evidence="13 14">
    <name type="scientific">Gnomoniopsis smithogilvyi</name>
    <dbReference type="NCBI Taxonomy" id="1191159"/>
    <lineage>
        <taxon>Eukaryota</taxon>
        <taxon>Fungi</taxon>
        <taxon>Dikarya</taxon>
        <taxon>Ascomycota</taxon>
        <taxon>Pezizomycotina</taxon>
        <taxon>Sordariomycetes</taxon>
        <taxon>Sordariomycetidae</taxon>
        <taxon>Diaporthales</taxon>
        <taxon>Gnomoniaceae</taxon>
        <taxon>Gnomoniopsis</taxon>
    </lineage>
</organism>
<keyword evidence="7 12" id="KW-0378">Hydrolase</keyword>
<dbReference type="PANTHER" id="PTHR48250:SF2">
    <property type="entry name" value="CUTINASE"/>
    <property type="match status" value="1"/>
</dbReference>
<dbReference type="Gene3D" id="3.40.50.1820">
    <property type="entry name" value="alpha/beta hydrolase"/>
    <property type="match status" value="1"/>
</dbReference>
<keyword evidence="14" id="KW-1185">Reference proteome</keyword>
<dbReference type="OrthoDB" id="2975078at2759"/>
<dbReference type="InterPro" id="IPR029058">
    <property type="entry name" value="AB_hydrolase_fold"/>
</dbReference>
<evidence type="ECO:0000256" key="3">
    <source>
        <dbReference type="ARBA" id="ARBA00013095"/>
    </source>
</evidence>
<evidence type="ECO:0000313" key="13">
    <source>
        <dbReference type="EMBL" id="KAJ4387622.1"/>
    </source>
</evidence>
<comment type="catalytic activity">
    <reaction evidence="9 12">
        <text>cutin + H2O = cutin monomers.</text>
        <dbReference type="EC" id="3.1.1.74"/>
    </reaction>
</comment>
<dbReference type="Proteomes" id="UP001140453">
    <property type="component" value="Unassembled WGS sequence"/>
</dbReference>
<reference evidence="13" key="1">
    <citation type="submission" date="2022-10" db="EMBL/GenBank/DDBJ databases">
        <title>Tapping the CABI collections for fungal endophytes: first genome assemblies for Collariella, Neodidymelliopsis, Ascochyta clinopodiicola, Didymella pomorum, Didymosphaeria variabile, Neocosmospora piperis and Neocucurbitaria cava.</title>
        <authorList>
            <person name="Hill R."/>
        </authorList>
    </citation>
    <scope>NUCLEOTIDE SEQUENCE</scope>
    <source>
        <strain evidence="13">IMI 355082</strain>
    </source>
</reference>
<evidence type="ECO:0000256" key="9">
    <source>
        <dbReference type="ARBA" id="ARBA00034045"/>
    </source>
</evidence>
<comment type="subcellular location">
    <subcellularLocation>
        <location evidence="1 12">Secreted</location>
    </subcellularLocation>
</comment>
<feature type="signal peptide" evidence="12">
    <location>
        <begin position="1"/>
        <end position="19"/>
    </location>
</feature>
<dbReference type="AlphaFoldDB" id="A0A9W8YLK3"/>
<dbReference type="GO" id="GO:0016052">
    <property type="term" value="P:carbohydrate catabolic process"/>
    <property type="evidence" value="ECO:0007669"/>
    <property type="project" value="TreeGrafter"/>
</dbReference>
<keyword evidence="6 12" id="KW-0732">Signal</keyword>
<feature type="active site" description="Proton donor/acceptor" evidence="10">
    <location>
        <position position="241"/>
    </location>
</feature>
<evidence type="ECO:0000256" key="11">
    <source>
        <dbReference type="PIRSR" id="PIRSR611150-2"/>
    </source>
</evidence>
<dbReference type="InterPro" id="IPR043580">
    <property type="entry name" value="CUTINASE_1"/>
</dbReference>
<gene>
    <name evidence="13" type="ORF">N0V93_008219</name>
</gene>